<dbReference type="Gene3D" id="1.10.630.10">
    <property type="entry name" value="Cytochrome P450"/>
    <property type="match status" value="1"/>
</dbReference>
<keyword evidence="4 8" id="KW-0479">Metal-binding</keyword>
<evidence type="ECO:0000256" key="8">
    <source>
        <dbReference type="PIRSR" id="PIRSR602401-1"/>
    </source>
</evidence>
<dbReference type="AlphaFoldDB" id="A0A834SGR2"/>
<dbReference type="InterPro" id="IPR001128">
    <property type="entry name" value="Cyt_P450"/>
</dbReference>
<gene>
    <name evidence="10" type="ORF">G2W53_042377</name>
</gene>
<dbReference type="GO" id="GO:0006629">
    <property type="term" value="P:lipid metabolic process"/>
    <property type="evidence" value="ECO:0007669"/>
    <property type="project" value="UniProtKB-ARBA"/>
</dbReference>
<dbReference type="InterPro" id="IPR036396">
    <property type="entry name" value="Cyt_P450_sf"/>
</dbReference>
<organism evidence="10 11">
    <name type="scientific">Senna tora</name>
    <dbReference type="NCBI Taxonomy" id="362788"/>
    <lineage>
        <taxon>Eukaryota</taxon>
        <taxon>Viridiplantae</taxon>
        <taxon>Streptophyta</taxon>
        <taxon>Embryophyta</taxon>
        <taxon>Tracheophyta</taxon>
        <taxon>Spermatophyta</taxon>
        <taxon>Magnoliopsida</taxon>
        <taxon>eudicotyledons</taxon>
        <taxon>Gunneridae</taxon>
        <taxon>Pentapetalae</taxon>
        <taxon>rosids</taxon>
        <taxon>fabids</taxon>
        <taxon>Fabales</taxon>
        <taxon>Fabaceae</taxon>
        <taxon>Caesalpinioideae</taxon>
        <taxon>Cassia clade</taxon>
        <taxon>Senna</taxon>
    </lineage>
</organism>
<comment type="cofactor">
    <cofactor evidence="1 8">
        <name>heme</name>
        <dbReference type="ChEBI" id="CHEBI:30413"/>
    </cofactor>
</comment>
<dbReference type="OrthoDB" id="1470350at2759"/>
<evidence type="ECO:0000256" key="4">
    <source>
        <dbReference type="ARBA" id="ARBA00022723"/>
    </source>
</evidence>
<dbReference type="PRINTS" id="PR00385">
    <property type="entry name" value="P450"/>
</dbReference>
<evidence type="ECO:0000256" key="6">
    <source>
        <dbReference type="ARBA" id="ARBA00023004"/>
    </source>
</evidence>
<proteinExistence type="inferred from homology"/>
<evidence type="ECO:0000256" key="7">
    <source>
        <dbReference type="ARBA" id="ARBA00023033"/>
    </source>
</evidence>
<dbReference type="Proteomes" id="UP000634136">
    <property type="component" value="Unassembled WGS sequence"/>
</dbReference>
<keyword evidence="7 9" id="KW-0503">Monooxygenase</keyword>
<dbReference type="GO" id="GO:0004497">
    <property type="term" value="F:monooxygenase activity"/>
    <property type="evidence" value="ECO:0007669"/>
    <property type="project" value="UniProtKB-KW"/>
</dbReference>
<dbReference type="SUPFAM" id="SSF48264">
    <property type="entry name" value="Cytochrome P450"/>
    <property type="match status" value="1"/>
</dbReference>
<evidence type="ECO:0000256" key="3">
    <source>
        <dbReference type="ARBA" id="ARBA00022617"/>
    </source>
</evidence>
<evidence type="ECO:0000256" key="5">
    <source>
        <dbReference type="ARBA" id="ARBA00023002"/>
    </source>
</evidence>
<evidence type="ECO:0000256" key="2">
    <source>
        <dbReference type="ARBA" id="ARBA00010617"/>
    </source>
</evidence>
<dbReference type="GO" id="GO:0005506">
    <property type="term" value="F:iron ion binding"/>
    <property type="evidence" value="ECO:0007669"/>
    <property type="project" value="InterPro"/>
</dbReference>
<dbReference type="Pfam" id="PF00067">
    <property type="entry name" value="p450"/>
    <property type="match status" value="1"/>
</dbReference>
<comment type="similarity">
    <text evidence="2 9">Belongs to the cytochrome P450 family.</text>
</comment>
<dbReference type="GO" id="GO:0016705">
    <property type="term" value="F:oxidoreductase activity, acting on paired donors, with incorporation or reduction of molecular oxygen"/>
    <property type="evidence" value="ECO:0007669"/>
    <property type="project" value="InterPro"/>
</dbReference>
<dbReference type="PANTHER" id="PTHR24296">
    <property type="entry name" value="CYTOCHROME P450"/>
    <property type="match status" value="1"/>
</dbReference>
<evidence type="ECO:0000313" key="11">
    <source>
        <dbReference type="Proteomes" id="UP000634136"/>
    </source>
</evidence>
<protein>
    <submittedName>
        <fullName evidence="10">Alkane hydroxylase MAH1-like</fullName>
    </submittedName>
</protein>
<dbReference type="EMBL" id="JAAIUW010000013">
    <property type="protein sequence ID" value="KAF7803266.1"/>
    <property type="molecule type" value="Genomic_DNA"/>
</dbReference>
<dbReference type="PROSITE" id="PS00086">
    <property type="entry name" value="CYTOCHROME_P450"/>
    <property type="match status" value="1"/>
</dbReference>
<comment type="caution">
    <text evidence="10">The sequence shown here is derived from an EMBL/GenBank/DDBJ whole genome shotgun (WGS) entry which is preliminary data.</text>
</comment>
<dbReference type="GO" id="GO:0020037">
    <property type="term" value="F:heme binding"/>
    <property type="evidence" value="ECO:0007669"/>
    <property type="project" value="InterPro"/>
</dbReference>
<keyword evidence="5 9" id="KW-0560">Oxidoreductase</keyword>
<dbReference type="PRINTS" id="PR00463">
    <property type="entry name" value="EP450I"/>
</dbReference>
<dbReference type="CDD" id="cd11064">
    <property type="entry name" value="CYP86A"/>
    <property type="match status" value="1"/>
</dbReference>
<evidence type="ECO:0000313" key="10">
    <source>
        <dbReference type="EMBL" id="KAF7803266.1"/>
    </source>
</evidence>
<dbReference type="InterPro" id="IPR017972">
    <property type="entry name" value="Cyt_P450_CS"/>
</dbReference>
<evidence type="ECO:0000256" key="1">
    <source>
        <dbReference type="ARBA" id="ARBA00001971"/>
    </source>
</evidence>
<keyword evidence="6 8" id="KW-0408">Iron</keyword>
<feature type="binding site" description="axial binding residue" evidence="8">
    <location>
        <position position="436"/>
    </location>
    <ligand>
        <name>heme</name>
        <dbReference type="ChEBI" id="CHEBI:30413"/>
    </ligand>
    <ligandPart>
        <name>Fe</name>
        <dbReference type="ChEBI" id="CHEBI:18248"/>
    </ligandPart>
</feature>
<accession>A0A834SGR2</accession>
<sequence>MMLISYAQVFAAIVFFLFLYHRSHRCRDPIFTDWPILGMLPGILFHLWHIHDYLTLLLKNLSATGNFTGPWFTGMNYLITADPMNVHHTMSKNFGNYIKGPEFREIFEPFGEGIFTVDSEEWRYHRALLHSLFKTRTFEKFMEKTVRKKVDTCLLPLLGEVESQGVEVDLQEVFNRFNFDNISSIVLGFDPRSLAFDFPEVASEKAFNEAEEFIFYRHIVPRAFWKLQKWLGVGPEKKMATAIQVFDQFLHGSIASKRGKAGELDSHNNDDECDLLTILMRQEEGKENVDDKFLRDTAFNLFVAGRDTITSALTWFFWLVATHPSVEAKILQEMKSNENSDNKVYLHGAICEALRLYPPIPFERKQAINDDVLPSGHEVKAKTTILYSLYSMGRDEDIWGKDCLEFKPERWISERGNIVRIPSYKFISFNAGPRTCLGKDLSFVQMKMVASAVLGKYQVEVVEDHPVSPALSILLLMKHGLKVRIRKRMHEELAREEEF</sequence>
<keyword evidence="3 8" id="KW-0349">Heme</keyword>
<dbReference type="InterPro" id="IPR002401">
    <property type="entry name" value="Cyt_P450_E_grp-I"/>
</dbReference>
<reference evidence="10" key="1">
    <citation type="submission" date="2020-09" db="EMBL/GenBank/DDBJ databases">
        <title>Genome-Enabled Discovery of Anthraquinone Biosynthesis in Senna tora.</title>
        <authorList>
            <person name="Kang S.-H."/>
            <person name="Pandey R.P."/>
            <person name="Lee C.-M."/>
            <person name="Sim J.-S."/>
            <person name="Jeong J.-T."/>
            <person name="Choi B.-S."/>
            <person name="Jung M."/>
            <person name="Ginzburg D."/>
            <person name="Zhao K."/>
            <person name="Won S.Y."/>
            <person name="Oh T.-J."/>
            <person name="Yu Y."/>
            <person name="Kim N.-H."/>
            <person name="Lee O.R."/>
            <person name="Lee T.-H."/>
            <person name="Bashyal P."/>
            <person name="Kim T.-S."/>
            <person name="Lee W.-H."/>
            <person name="Kawkins C."/>
            <person name="Kim C.-K."/>
            <person name="Kim J.S."/>
            <person name="Ahn B.O."/>
            <person name="Rhee S.Y."/>
            <person name="Sohng J.K."/>
        </authorList>
    </citation>
    <scope>NUCLEOTIDE SEQUENCE</scope>
    <source>
        <tissue evidence="10">Leaf</tissue>
    </source>
</reference>
<keyword evidence="11" id="KW-1185">Reference proteome</keyword>
<name>A0A834SGR2_9FABA</name>
<evidence type="ECO:0000256" key="9">
    <source>
        <dbReference type="RuleBase" id="RU000461"/>
    </source>
</evidence>